<dbReference type="Gene3D" id="3.40.140.30">
    <property type="entry name" value="Hypothetical protein TM1506"/>
    <property type="match status" value="1"/>
</dbReference>
<dbReference type="EMBL" id="ACEC01000031">
    <property type="protein sequence ID" value="EEG31586.1"/>
    <property type="molecule type" value="Genomic_DNA"/>
</dbReference>
<dbReference type="GO" id="GO:0003824">
    <property type="term" value="F:catalytic activity"/>
    <property type="evidence" value="ECO:0007669"/>
    <property type="project" value="InterPro"/>
</dbReference>
<evidence type="ECO:0000313" key="2">
    <source>
        <dbReference type="Proteomes" id="UP000003340"/>
    </source>
</evidence>
<reference evidence="1 2" key="2">
    <citation type="submission" date="2009-02" db="EMBL/GenBank/DDBJ databases">
        <title>Draft genome sequence of Clostridium methylpentosum (DSM 5476).</title>
        <authorList>
            <person name="Sudarsanam P."/>
            <person name="Ley R."/>
            <person name="Guruge J."/>
            <person name="Turnbaugh P.J."/>
            <person name="Mahowald M."/>
            <person name="Liep D."/>
            <person name="Gordon J."/>
        </authorList>
    </citation>
    <scope>NUCLEOTIDE SEQUENCE [LARGE SCALE GENOMIC DNA]</scope>
    <source>
        <strain evidence="1 2">DSM 5476</strain>
    </source>
</reference>
<evidence type="ECO:0000313" key="1">
    <source>
        <dbReference type="EMBL" id="EEG31586.1"/>
    </source>
</evidence>
<dbReference type="InterPro" id="IPR016193">
    <property type="entry name" value="Cytidine_deaminase-like"/>
</dbReference>
<evidence type="ECO:0008006" key="3">
    <source>
        <dbReference type="Google" id="ProtNLM"/>
    </source>
</evidence>
<dbReference type="InterPro" id="IPR015067">
    <property type="entry name" value="DUF1893_TM1506-like"/>
</dbReference>
<reference evidence="1 2" key="1">
    <citation type="submission" date="2009-01" db="EMBL/GenBank/DDBJ databases">
        <authorList>
            <person name="Fulton L."/>
            <person name="Clifton S."/>
            <person name="Fulton B."/>
            <person name="Xu J."/>
            <person name="Minx P."/>
            <person name="Pepin K.H."/>
            <person name="Johnson M."/>
            <person name="Bhonagiri V."/>
            <person name="Nash W.E."/>
            <person name="Mardis E.R."/>
            <person name="Wilson R.K."/>
        </authorList>
    </citation>
    <scope>NUCLEOTIDE SEQUENCE [LARGE SCALE GENOMIC DNA]</scope>
    <source>
        <strain evidence="1 2">DSM 5476</strain>
    </source>
</reference>
<organism evidence="1 2">
    <name type="scientific">[Clostridium] methylpentosum DSM 5476</name>
    <dbReference type="NCBI Taxonomy" id="537013"/>
    <lineage>
        <taxon>Bacteria</taxon>
        <taxon>Bacillati</taxon>
        <taxon>Bacillota</taxon>
        <taxon>Clostridia</taxon>
        <taxon>Eubacteriales</taxon>
        <taxon>Oscillospiraceae</taxon>
        <taxon>Oscillospiraceae incertae sedis</taxon>
    </lineage>
</organism>
<dbReference type="SUPFAM" id="SSF53927">
    <property type="entry name" value="Cytidine deaminase-like"/>
    <property type="match status" value="1"/>
</dbReference>
<comment type="caution">
    <text evidence="1">The sequence shown here is derived from an EMBL/GenBank/DDBJ whole genome shotgun (WGS) entry which is preliminary data.</text>
</comment>
<dbReference type="Proteomes" id="UP000003340">
    <property type="component" value="Unassembled WGS sequence"/>
</dbReference>
<dbReference type="Pfam" id="PF08973">
    <property type="entry name" value="TM1506"/>
    <property type="match status" value="1"/>
</dbReference>
<proteinExistence type="predicted"/>
<dbReference type="eggNOG" id="ENOG50332RU">
    <property type="taxonomic scope" value="Bacteria"/>
</dbReference>
<keyword evidence="2" id="KW-1185">Reference proteome</keyword>
<gene>
    <name evidence="1" type="ORF">CLOSTMETH_00801</name>
</gene>
<sequence length="146" mass="15658">MNDLEQAKTLLQSGGYSCVLCKGERTHTSTERGVLPLVRILSENTHLSGFSAADRIVGKAAALLFCLIGVKEVYAPVMSRAAVEVLSAHGILSSYDTTVETIVNREGTGACPMEQAVRELDQPEAALEAVKRTLAELAKRKEGSLQ</sequence>
<dbReference type="InterPro" id="IPR037081">
    <property type="entry name" value="Hyp_TM1506"/>
</dbReference>
<name>C0EAE6_9FIRM</name>
<dbReference type="HOGENOM" id="CLU_121418_0_0_9"/>
<protein>
    <recommendedName>
        <fullName evidence="3">DUF1893 domain-containing protein</fullName>
    </recommendedName>
</protein>
<dbReference type="STRING" id="537013.CLOSTMETH_00801"/>
<dbReference type="AlphaFoldDB" id="C0EAE6"/>
<accession>C0EAE6</accession>